<gene>
    <name evidence="1" type="ORF">M9H77_17178</name>
</gene>
<dbReference type="EMBL" id="CM044704">
    <property type="protein sequence ID" value="KAI5667325.1"/>
    <property type="molecule type" value="Genomic_DNA"/>
</dbReference>
<protein>
    <submittedName>
        <fullName evidence="1">Uncharacterized protein</fullName>
    </submittedName>
</protein>
<sequence>MGTTSRPLSYNNLKLPLLCGTFGHYDYKAWEQKVESLFYSYKCENRKRMRALPIKTCTLIKQSLRNRFGVGNHKGLRQDQPKVKFMELLKVEESPKSVQKRKKVSLRKERVKENECFIEKQESEKEENREKEIVVLEKSEEVNFYANEANSFFASKSLCVQNFEDSERMKKESLLQVHQDHKFLSLYFLLEL</sequence>
<dbReference type="Proteomes" id="UP001060085">
    <property type="component" value="Linkage Group LG04"/>
</dbReference>
<organism evidence="1 2">
    <name type="scientific">Catharanthus roseus</name>
    <name type="common">Madagascar periwinkle</name>
    <name type="synonym">Vinca rosea</name>
    <dbReference type="NCBI Taxonomy" id="4058"/>
    <lineage>
        <taxon>Eukaryota</taxon>
        <taxon>Viridiplantae</taxon>
        <taxon>Streptophyta</taxon>
        <taxon>Embryophyta</taxon>
        <taxon>Tracheophyta</taxon>
        <taxon>Spermatophyta</taxon>
        <taxon>Magnoliopsida</taxon>
        <taxon>eudicotyledons</taxon>
        <taxon>Gunneridae</taxon>
        <taxon>Pentapetalae</taxon>
        <taxon>asterids</taxon>
        <taxon>lamiids</taxon>
        <taxon>Gentianales</taxon>
        <taxon>Apocynaceae</taxon>
        <taxon>Rauvolfioideae</taxon>
        <taxon>Vinceae</taxon>
        <taxon>Catharanthinae</taxon>
        <taxon>Catharanthus</taxon>
    </lineage>
</organism>
<name>A0ACC0B3U0_CATRO</name>
<evidence type="ECO:0000313" key="1">
    <source>
        <dbReference type="EMBL" id="KAI5667325.1"/>
    </source>
</evidence>
<reference evidence="2" key="1">
    <citation type="journal article" date="2023" name="Nat. Plants">
        <title>Single-cell RNA sequencing provides a high-resolution roadmap for understanding the multicellular compartmentation of specialized metabolism.</title>
        <authorList>
            <person name="Sun S."/>
            <person name="Shen X."/>
            <person name="Li Y."/>
            <person name="Li Y."/>
            <person name="Wang S."/>
            <person name="Li R."/>
            <person name="Zhang H."/>
            <person name="Shen G."/>
            <person name="Guo B."/>
            <person name="Wei J."/>
            <person name="Xu J."/>
            <person name="St-Pierre B."/>
            <person name="Chen S."/>
            <person name="Sun C."/>
        </authorList>
    </citation>
    <scope>NUCLEOTIDE SEQUENCE [LARGE SCALE GENOMIC DNA]</scope>
</reference>
<keyword evidence="2" id="KW-1185">Reference proteome</keyword>
<comment type="caution">
    <text evidence="1">The sequence shown here is derived from an EMBL/GenBank/DDBJ whole genome shotgun (WGS) entry which is preliminary data.</text>
</comment>
<proteinExistence type="predicted"/>
<accession>A0ACC0B3U0</accession>
<evidence type="ECO:0000313" key="2">
    <source>
        <dbReference type="Proteomes" id="UP001060085"/>
    </source>
</evidence>